<evidence type="ECO:0000313" key="2">
    <source>
        <dbReference type="EMBL" id="PIP73763.1"/>
    </source>
</evidence>
<feature type="domain" description="Glycosyltransferase 2-like" evidence="1">
    <location>
        <begin position="8"/>
        <end position="132"/>
    </location>
</feature>
<dbReference type="SUPFAM" id="SSF53448">
    <property type="entry name" value="Nucleotide-diphospho-sugar transferases"/>
    <property type="match status" value="1"/>
</dbReference>
<dbReference type="EMBL" id="PCTL01000007">
    <property type="protein sequence ID" value="PIP73763.1"/>
    <property type="molecule type" value="Genomic_DNA"/>
</dbReference>
<evidence type="ECO:0000313" key="3">
    <source>
        <dbReference type="Proteomes" id="UP000230638"/>
    </source>
</evidence>
<dbReference type="PANTHER" id="PTHR43685:SF2">
    <property type="entry name" value="GLYCOSYLTRANSFERASE 2-LIKE DOMAIN-CONTAINING PROTEIN"/>
    <property type="match status" value="1"/>
</dbReference>
<comment type="caution">
    <text evidence="2">The sequence shown here is derived from an EMBL/GenBank/DDBJ whole genome shotgun (WGS) entry which is preliminary data.</text>
</comment>
<dbReference type="AlphaFoldDB" id="A0A2H0CV11"/>
<dbReference type="PANTHER" id="PTHR43685">
    <property type="entry name" value="GLYCOSYLTRANSFERASE"/>
    <property type="match status" value="1"/>
</dbReference>
<proteinExistence type="predicted"/>
<dbReference type="InterPro" id="IPR001173">
    <property type="entry name" value="Glyco_trans_2-like"/>
</dbReference>
<protein>
    <recommendedName>
        <fullName evidence="1">Glycosyltransferase 2-like domain-containing protein</fullName>
    </recommendedName>
</protein>
<gene>
    <name evidence="2" type="ORF">COW88_00835</name>
</gene>
<evidence type="ECO:0000259" key="1">
    <source>
        <dbReference type="Pfam" id="PF00535"/>
    </source>
</evidence>
<dbReference type="Proteomes" id="UP000230638">
    <property type="component" value="Unassembled WGS sequence"/>
</dbReference>
<dbReference type="InterPro" id="IPR050834">
    <property type="entry name" value="Glycosyltransf_2"/>
</dbReference>
<dbReference type="CDD" id="cd00761">
    <property type="entry name" value="Glyco_tranf_GTA_type"/>
    <property type="match status" value="1"/>
</dbReference>
<accession>A0A2H0CV11</accession>
<sequence length="331" mass="37880">MNTDITLSILITTYNRVAFLETTVSRFISQILKEDASDRVELVIGNDASSDGTEEFLNRLAGEYPFVKVLNHKKNLGLSGNVEKIVALSRGEYIWHFGDDDLITDGAVKKILASIYTHSPNYILINTVNIESLDERNLDYKIIGERRLDIQTDMFVQNFTAEADDVRKIHGWLYLTGLLSAVACKKKLFVDLMVEAKKHVRADNVYLYQTPIIIGISQFGELYLIASPLVLHRKNENNWTNAVSKILQVNLYDASEVVRVVKEYMPGEYKEYQKRFAAFVLATLLDAKKKRVNVTAYIFDALRKNYNCYPYNIRFALLLFLPAALVRVFLK</sequence>
<dbReference type="Pfam" id="PF00535">
    <property type="entry name" value="Glycos_transf_2"/>
    <property type="match status" value="1"/>
</dbReference>
<name>A0A2H0CV11_9BACT</name>
<organism evidence="2 3">
    <name type="scientific">Candidatus Lloydbacteria bacterium CG22_combo_CG10-13_8_21_14_all_47_15</name>
    <dbReference type="NCBI Taxonomy" id="1974635"/>
    <lineage>
        <taxon>Bacteria</taxon>
        <taxon>Candidatus Lloydiibacteriota</taxon>
    </lineage>
</organism>
<dbReference type="InterPro" id="IPR029044">
    <property type="entry name" value="Nucleotide-diphossugar_trans"/>
</dbReference>
<dbReference type="Gene3D" id="3.90.550.10">
    <property type="entry name" value="Spore Coat Polysaccharide Biosynthesis Protein SpsA, Chain A"/>
    <property type="match status" value="1"/>
</dbReference>
<reference evidence="2 3" key="1">
    <citation type="submission" date="2017-09" db="EMBL/GenBank/DDBJ databases">
        <title>Depth-based differentiation of microbial function through sediment-hosted aquifers and enrichment of novel symbionts in the deep terrestrial subsurface.</title>
        <authorList>
            <person name="Probst A.J."/>
            <person name="Ladd B."/>
            <person name="Jarett J.K."/>
            <person name="Geller-Mcgrath D.E."/>
            <person name="Sieber C.M."/>
            <person name="Emerson J.B."/>
            <person name="Anantharaman K."/>
            <person name="Thomas B.C."/>
            <person name="Malmstrom R."/>
            <person name="Stieglmeier M."/>
            <person name="Klingl A."/>
            <person name="Woyke T."/>
            <person name="Ryan C.M."/>
            <person name="Banfield J.F."/>
        </authorList>
    </citation>
    <scope>NUCLEOTIDE SEQUENCE [LARGE SCALE GENOMIC DNA]</scope>
    <source>
        <strain evidence="2">CG22_combo_CG10-13_8_21_14_all_47_15</strain>
    </source>
</reference>